<dbReference type="SUPFAM" id="SSF51419">
    <property type="entry name" value="PLP-binding barrel"/>
    <property type="match status" value="1"/>
</dbReference>
<feature type="domain" description="Alanine racemase N-terminal" evidence="5">
    <location>
        <begin position="44"/>
        <end position="262"/>
    </location>
</feature>
<gene>
    <name evidence="6" type="ORF">CTheo_729</name>
</gene>
<evidence type="ECO:0000313" key="6">
    <source>
        <dbReference type="EMBL" id="KAB5595716.1"/>
    </source>
</evidence>
<evidence type="ECO:0000256" key="4">
    <source>
        <dbReference type="RuleBase" id="RU004514"/>
    </source>
</evidence>
<evidence type="ECO:0000259" key="5">
    <source>
        <dbReference type="Pfam" id="PF01168"/>
    </source>
</evidence>
<evidence type="ECO:0000256" key="1">
    <source>
        <dbReference type="ARBA" id="ARBA00022898"/>
    </source>
</evidence>
<protein>
    <recommendedName>
        <fullName evidence="2">Pyridoxal phosphate homeostasis protein</fullName>
        <shortName evidence="2">PLP homeostasis protein</shortName>
    </recommendedName>
</protein>
<evidence type="ECO:0000256" key="3">
    <source>
        <dbReference type="PIRSR" id="PIRSR004848-1"/>
    </source>
</evidence>
<dbReference type="InterPro" id="IPR011078">
    <property type="entry name" value="PyrdxlP_homeostasis"/>
</dbReference>
<evidence type="ECO:0000313" key="7">
    <source>
        <dbReference type="Proteomes" id="UP000383932"/>
    </source>
</evidence>
<comment type="caution">
    <text evidence="6">The sequence shown here is derived from an EMBL/GenBank/DDBJ whole genome shotgun (WGS) entry which is preliminary data.</text>
</comment>
<keyword evidence="7" id="KW-1185">Reference proteome</keyword>
<dbReference type="EMBL" id="SSOP01000006">
    <property type="protein sequence ID" value="KAB5595716.1"/>
    <property type="molecule type" value="Genomic_DNA"/>
</dbReference>
<comment type="similarity">
    <text evidence="2 4">Belongs to the pyridoxal phosphate-binding protein YggS/PROSC family.</text>
</comment>
<proteinExistence type="inferred from homology"/>
<dbReference type="NCBIfam" id="TIGR00044">
    <property type="entry name" value="YggS family pyridoxal phosphate-dependent enzyme"/>
    <property type="match status" value="1"/>
</dbReference>
<dbReference type="FunFam" id="3.20.20.10:FF:000007">
    <property type="entry name" value="Pyridoxal phosphate homeostasis protein"/>
    <property type="match status" value="1"/>
</dbReference>
<dbReference type="HAMAP" id="MF_02087">
    <property type="entry name" value="PLP_homeostasis"/>
    <property type="match status" value="1"/>
</dbReference>
<dbReference type="PIRSF" id="PIRSF004848">
    <property type="entry name" value="YBL036c_PLPDEIII"/>
    <property type="match status" value="1"/>
</dbReference>
<keyword evidence="1 2" id="KW-0663">Pyridoxal phosphate</keyword>
<dbReference type="PANTHER" id="PTHR10146">
    <property type="entry name" value="PROLINE SYNTHETASE CO-TRANSCRIBED BACTERIAL HOMOLOG PROTEIN"/>
    <property type="match status" value="1"/>
</dbReference>
<accession>A0A5N5QX15</accession>
<comment type="cofactor">
    <cofactor evidence="3">
        <name>pyridoxal 5'-phosphate</name>
        <dbReference type="ChEBI" id="CHEBI:597326"/>
    </cofactor>
</comment>
<reference evidence="6 7" key="1">
    <citation type="journal article" date="2019" name="Fungal Biol. Biotechnol.">
        <title>Draft genome sequence of fastidious pathogen Ceratobasidium theobromae, which causes vascular-streak dieback in Theobroma cacao.</title>
        <authorList>
            <person name="Ali S.S."/>
            <person name="Asman A."/>
            <person name="Shao J."/>
            <person name="Firmansyah A.P."/>
            <person name="Susilo A.W."/>
            <person name="Rosmana A."/>
            <person name="McMahon P."/>
            <person name="Junaid M."/>
            <person name="Guest D."/>
            <person name="Kheng T.Y."/>
            <person name="Meinhardt L.W."/>
            <person name="Bailey B.A."/>
        </authorList>
    </citation>
    <scope>NUCLEOTIDE SEQUENCE [LARGE SCALE GENOMIC DNA]</scope>
    <source>
        <strain evidence="6 7">CT2</strain>
    </source>
</reference>
<dbReference type="OrthoDB" id="10264196at2759"/>
<dbReference type="AlphaFoldDB" id="A0A5N5QX15"/>
<dbReference type="CDD" id="cd06822">
    <property type="entry name" value="PLPDE_III_YBL036c_euk"/>
    <property type="match status" value="1"/>
</dbReference>
<dbReference type="InterPro" id="IPR001608">
    <property type="entry name" value="Ala_racemase_N"/>
</dbReference>
<dbReference type="InterPro" id="IPR029066">
    <property type="entry name" value="PLP-binding_barrel"/>
</dbReference>
<dbReference type="Proteomes" id="UP000383932">
    <property type="component" value="Unassembled WGS sequence"/>
</dbReference>
<dbReference type="PROSITE" id="PS01211">
    <property type="entry name" value="UPF0001"/>
    <property type="match status" value="1"/>
</dbReference>
<evidence type="ECO:0000256" key="2">
    <source>
        <dbReference type="HAMAP-Rule" id="MF_03225"/>
    </source>
</evidence>
<sequence length="267" mass="29112">MSATEVEEISDARREELAEALTLVRRKVELACVNRPPDRSPPCLVAVSKNKPASDIRACHDLGQIDFGENYLNELVVKASTLPESIRWHFIGTLQSNKCKAIAAIPNLYCLHTLDSAKKADTLQKALHLARKEPLKVMIQINTSEEESKSGLQPIPPQNSETSEVVTLARHIIKACPMLELHGLMTIGSLGASMSEAENPDFQRLISTRDALCGILNQDCDLGDAWSSTKTLALSMGMSADFEEAIRAGSDVIRVGTGIFGSRFARA</sequence>
<comment type="function">
    <text evidence="2">Pyridoxal 5'-phosphate (PLP)-binding protein, which may be involved in intracellular homeostatic regulation of pyridoxal 5'-phosphate (PLP), the active form of vitamin B6.</text>
</comment>
<dbReference type="PANTHER" id="PTHR10146:SF14">
    <property type="entry name" value="PYRIDOXAL PHOSPHATE HOMEOSTASIS PROTEIN"/>
    <property type="match status" value="1"/>
</dbReference>
<organism evidence="6 7">
    <name type="scientific">Ceratobasidium theobromae</name>
    <dbReference type="NCBI Taxonomy" id="1582974"/>
    <lineage>
        <taxon>Eukaryota</taxon>
        <taxon>Fungi</taxon>
        <taxon>Dikarya</taxon>
        <taxon>Basidiomycota</taxon>
        <taxon>Agaricomycotina</taxon>
        <taxon>Agaricomycetes</taxon>
        <taxon>Cantharellales</taxon>
        <taxon>Ceratobasidiaceae</taxon>
        <taxon>Ceratobasidium</taxon>
    </lineage>
</organism>
<dbReference type="Pfam" id="PF01168">
    <property type="entry name" value="Ala_racemase_N"/>
    <property type="match status" value="1"/>
</dbReference>
<feature type="modified residue" description="N6-(pyridoxal phosphate)lysine" evidence="2 3">
    <location>
        <position position="49"/>
    </location>
</feature>
<dbReference type="Gene3D" id="3.20.20.10">
    <property type="entry name" value="Alanine racemase"/>
    <property type="match status" value="1"/>
</dbReference>
<name>A0A5N5QX15_9AGAM</name>
<dbReference type="GO" id="GO:0030170">
    <property type="term" value="F:pyridoxal phosphate binding"/>
    <property type="evidence" value="ECO:0007669"/>
    <property type="project" value="UniProtKB-UniRule"/>
</dbReference>